<evidence type="ECO:0000256" key="3">
    <source>
        <dbReference type="SAM" id="SignalP"/>
    </source>
</evidence>
<reference evidence="7" key="1">
    <citation type="journal article" date="2019" name="Int. J. Syst. Evol. Microbiol.">
        <title>The Global Catalogue of Microorganisms (GCM) 10K type strain sequencing project: providing services to taxonomists for standard genome sequencing and annotation.</title>
        <authorList>
            <consortium name="The Broad Institute Genomics Platform"/>
            <consortium name="The Broad Institute Genome Sequencing Center for Infectious Disease"/>
            <person name="Wu L."/>
            <person name="Ma J."/>
        </authorList>
    </citation>
    <scope>NUCLEOTIDE SEQUENCE [LARGE SCALE GENOMIC DNA]</scope>
    <source>
        <strain evidence="7">CGMCC 1.16275</strain>
    </source>
</reference>
<dbReference type="Pfam" id="PF07676">
    <property type="entry name" value="PD40"/>
    <property type="match status" value="2"/>
</dbReference>
<name>A0ABW4I031_9SPHN</name>
<keyword evidence="2" id="KW-0720">Serine protease</keyword>
<feature type="domain" description="Peptidase S9 prolyl oligopeptidase catalytic" evidence="4">
    <location>
        <begin position="469"/>
        <end position="677"/>
    </location>
</feature>
<dbReference type="InterPro" id="IPR011042">
    <property type="entry name" value="6-blade_b-propeller_TolB-like"/>
</dbReference>
<evidence type="ECO:0000259" key="4">
    <source>
        <dbReference type="Pfam" id="PF00326"/>
    </source>
</evidence>
<dbReference type="SUPFAM" id="SSF53474">
    <property type="entry name" value="alpha/beta-Hydrolases"/>
    <property type="match status" value="1"/>
</dbReference>
<dbReference type="Pfam" id="PF00930">
    <property type="entry name" value="DPPIV_N"/>
    <property type="match status" value="1"/>
</dbReference>
<sequence>MLRRLAFLPLLALSLPALAQTTPAEGPNRAFTGRDLFGLEWASDPQISPDGTQIAYARRANDIMIDRARSTIWLVDTRTGAQSPLVAGAGSHSSPRWSPDGKRLAYVSSGEGGAPQLFVRWMATGQTARITGLPDSPSALAWSPDGRRIAYLMRVPGEAPKLGQAPGQKPEGAQWAPPLEVITSVQYRTDEGGYNKTGFDHIFVVSSDGGAPRQLTFGQIDDGGPLSWSPDGRTLYFSTNRRADWEREPLDSEVYALNVDTGAVTALTDRRGPDRGAVVSPDGRHIAYIGFEDKRLGYQNARLSVMDADGRNARILTGALDRSIGSARWAGNNALIVQYDDVGLTKLARVGLDGRVTPLASDLAGSEIDRPYTGGAFSVSNDGTVAYTAGTAQRPPDVALWRGGERKLTRLNEDWLGAKTLAGVAPLSVTAPDGRKVDAWLMTPPNPAPGGKYPMILEIHGGPFSAYGPHFSTDDQLYATAGYAVLYVNPRGSTSYGEEFANLIHHKYPGDDYGDLMAAVDAAIAGGTVDPNNLFVTGGSGGGVLTAWIVGKTDRFKAAATQKPVIDWASFALTADNPAYFSRYWFGSYPWEDYQSFWARSPLSLVGNVKTPTLVVVGSEDYRTPDSEAEQYYAALQLRGVPTAFVKVPGAGHGTIAARPSQSAAKASAILAWFDRYRAK</sequence>
<evidence type="ECO:0000256" key="2">
    <source>
        <dbReference type="ARBA" id="ARBA00022825"/>
    </source>
</evidence>
<feature type="signal peptide" evidence="3">
    <location>
        <begin position="1"/>
        <end position="19"/>
    </location>
</feature>
<dbReference type="EMBL" id="JBHUDY010000001">
    <property type="protein sequence ID" value="MFD1610444.1"/>
    <property type="molecule type" value="Genomic_DNA"/>
</dbReference>
<dbReference type="Proteomes" id="UP001597115">
    <property type="component" value="Unassembled WGS sequence"/>
</dbReference>
<dbReference type="RefSeq" id="WP_380886115.1">
    <property type="nucleotide sequence ID" value="NZ_JBHUDY010000001.1"/>
</dbReference>
<keyword evidence="2" id="KW-0645">Protease</keyword>
<feature type="domain" description="Dipeptidylpeptidase IV N-terminal" evidence="5">
    <location>
        <begin position="195"/>
        <end position="286"/>
    </location>
</feature>
<feature type="chain" id="PRO_5046165429" evidence="3">
    <location>
        <begin position="20"/>
        <end position="680"/>
    </location>
</feature>
<evidence type="ECO:0000256" key="1">
    <source>
        <dbReference type="ARBA" id="ARBA00022801"/>
    </source>
</evidence>
<dbReference type="InterPro" id="IPR029058">
    <property type="entry name" value="AB_hydrolase_fold"/>
</dbReference>
<evidence type="ECO:0000259" key="5">
    <source>
        <dbReference type="Pfam" id="PF00930"/>
    </source>
</evidence>
<comment type="caution">
    <text evidence="6">The sequence shown here is derived from an EMBL/GenBank/DDBJ whole genome shotgun (WGS) entry which is preliminary data.</text>
</comment>
<keyword evidence="7" id="KW-1185">Reference proteome</keyword>
<evidence type="ECO:0000313" key="6">
    <source>
        <dbReference type="EMBL" id="MFD1610444.1"/>
    </source>
</evidence>
<dbReference type="SUPFAM" id="SSF82171">
    <property type="entry name" value="DPP6 N-terminal domain-like"/>
    <property type="match status" value="1"/>
</dbReference>
<dbReference type="Gene3D" id="3.40.50.1820">
    <property type="entry name" value="alpha/beta hydrolase"/>
    <property type="match status" value="1"/>
</dbReference>
<dbReference type="InterPro" id="IPR001375">
    <property type="entry name" value="Peptidase_S9_cat"/>
</dbReference>
<gene>
    <name evidence="6" type="ORF">ACFSCW_01360</name>
</gene>
<dbReference type="InterPro" id="IPR011659">
    <property type="entry name" value="WD40"/>
</dbReference>
<accession>A0ABW4I031</accession>
<evidence type="ECO:0000313" key="7">
    <source>
        <dbReference type="Proteomes" id="UP001597115"/>
    </source>
</evidence>
<dbReference type="InterPro" id="IPR002469">
    <property type="entry name" value="Peptidase_S9B_N"/>
</dbReference>
<keyword evidence="3" id="KW-0732">Signal</keyword>
<dbReference type="PANTHER" id="PTHR42776">
    <property type="entry name" value="SERINE PEPTIDASE S9 FAMILY MEMBER"/>
    <property type="match status" value="1"/>
</dbReference>
<protein>
    <submittedName>
        <fullName evidence="6">Prolyl oligopeptidase family serine peptidase</fullName>
    </submittedName>
</protein>
<proteinExistence type="predicted"/>
<dbReference type="Pfam" id="PF00326">
    <property type="entry name" value="Peptidase_S9"/>
    <property type="match status" value="1"/>
</dbReference>
<dbReference type="PANTHER" id="PTHR42776:SF27">
    <property type="entry name" value="DIPEPTIDYL PEPTIDASE FAMILY MEMBER 6"/>
    <property type="match status" value="1"/>
</dbReference>
<keyword evidence="1" id="KW-0378">Hydrolase</keyword>
<organism evidence="6 7">
    <name type="scientific">Sphingomonas tabacisoli</name>
    <dbReference type="NCBI Taxonomy" id="2249466"/>
    <lineage>
        <taxon>Bacteria</taxon>
        <taxon>Pseudomonadati</taxon>
        <taxon>Pseudomonadota</taxon>
        <taxon>Alphaproteobacteria</taxon>
        <taxon>Sphingomonadales</taxon>
        <taxon>Sphingomonadaceae</taxon>
        <taxon>Sphingomonas</taxon>
    </lineage>
</organism>
<dbReference type="Gene3D" id="2.120.10.30">
    <property type="entry name" value="TolB, C-terminal domain"/>
    <property type="match status" value="2"/>
</dbReference>